<keyword evidence="2" id="KW-1185">Reference proteome</keyword>
<sequence>MIGDEELFLDVELFNIINAVNPERKVYRSRKACVDMSNWDDKEFIKRYRVSKETANILLEHIAEQLRPATDRNYAVAPLQQLLLTLRYLATGSFYITVGDYGGVHKSTAGKIIQKCIFTLAELGDQYIHLPADEPERHATVLQFARVARFPRVVGAIDCTHIKLQSPGGDAAEAFRNRKGYFSLNVQVVCNAQHEILDIVARWPGASHDSHIFNNSRVRMRFEAGEFQDCVLLGDSGYPLRSYLLTPLDQPRTAAEHLYNEAQIRTRNIIERTFGIWKRRFPILSLGIRTKLELAQAIIVASAVVHNLACAHHDELPDDIENVEDPIGDAREVDQNHVGVAVKEFTYKIF</sequence>
<dbReference type="Proteomes" id="UP001056778">
    <property type="component" value="Chromosome 9"/>
</dbReference>
<protein>
    <submittedName>
        <fullName evidence="1">Uncharacterized protein</fullName>
    </submittedName>
</protein>
<organism evidence="1 2">
    <name type="scientific">Holotrichia oblita</name>
    <name type="common">Chafer beetle</name>
    <dbReference type="NCBI Taxonomy" id="644536"/>
    <lineage>
        <taxon>Eukaryota</taxon>
        <taxon>Metazoa</taxon>
        <taxon>Ecdysozoa</taxon>
        <taxon>Arthropoda</taxon>
        <taxon>Hexapoda</taxon>
        <taxon>Insecta</taxon>
        <taxon>Pterygota</taxon>
        <taxon>Neoptera</taxon>
        <taxon>Endopterygota</taxon>
        <taxon>Coleoptera</taxon>
        <taxon>Polyphaga</taxon>
        <taxon>Scarabaeiformia</taxon>
        <taxon>Scarabaeidae</taxon>
        <taxon>Melolonthinae</taxon>
        <taxon>Holotrichia</taxon>
    </lineage>
</organism>
<evidence type="ECO:0000313" key="1">
    <source>
        <dbReference type="EMBL" id="KAI4455525.1"/>
    </source>
</evidence>
<accession>A0ACB9STP7</accession>
<evidence type="ECO:0000313" key="2">
    <source>
        <dbReference type="Proteomes" id="UP001056778"/>
    </source>
</evidence>
<proteinExistence type="predicted"/>
<dbReference type="EMBL" id="CM043023">
    <property type="protein sequence ID" value="KAI4455525.1"/>
    <property type="molecule type" value="Genomic_DNA"/>
</dbReference>
<name>A0ACB9STP7_HOLOL</name>
<gene>
    <name evidence="1" type="ORF">MML48_9g00004445</name>
</gene>
<comment type="caution">
    <text evidence="1">The sequence shown here is derived from an EMBL/GenBank/DDBJ whole genome shotgun (WGS) entry which is preliminary data.</text>
</comment>
<reference evidence="1" key="1">
    <citation type="submission" date="2022-04" db="EMBL/GenBank/DDBJ databases">
        <title>Chromosome-scale genome assembly of Holotrichia oblita Faldermann.</title>
        <authorList>
            <person name="Rongchong L."/>
        </authorList>
    </citation>
    <scope>NUCLEOTIDE SEQUENCE</scope>
    <source>
        <strain evidence="1">81SQS9</strain>
    </source>
</reference>